<gene>
    <name evidence="2" type="ORF">Air01nite_50470</name>
</gene>
<evidence type="ECO:0000313" key="2">
    <source>
        <dbReference type="EMBL" id="GIF58952.1"/>
    </source>
</evidence>
<keyword evidence="2" id="KW-0808">Transferase</keyword>
<dbReference type="Gene3D" id="3.40.50.300">
    <property type="entry name" value="P-loop containing nucleotide triphosphate hydrolases"/>
    <property type="match status" value="1"/>
</dbReference>
<dbReference type="EMBL" id="BONC01000039">
    <property type="protein sequence ID" value="GIF58952.1"/>
    <property type="molecule type" value="Genomic_DNA"/>
</dbReference>
<keyword evidence="2" id="KW-0418">Kinase</keyword>
<sequence length="199" mass="21176">MSLFVAITGGTGSGKTTLAATLSSRLGPALAVLSLDDLVFGRASLAAAGRVVTDWDDPSLWRWDDLRSHLADLRAGRPTHVSARSRESRAAGIQTLVVSPRPICALVGHLALHDPAIAATFDVRIYLDLPEAELLRRRALRSAATENREPYLSGTLLPAHRRLVVPQKSRATHVVDATQPRSAVADEVGAIISGAVKPS</sequence>
<dbReference type="PANTHER" id="PTHR10285">
    <property type="entry name" value="URIDINE KINASE"/>
    <property type="match status" value="1"/>
</dbReference>
<dbReference type="Proteomes" id="UP000624325">
    <property type="component" value="Unassembled WGS sequence"/>
</dbReference>
<accession>A0ABQ4C849</accession>
<dbReference type="RefSeq" id="WP_203705750.1">
    <property type="nucleotide sequence ID" value="NZ_BAAALU010000033.1"/>
</dbReference>
<organism evidence="2 3">
    <name type="scientific">Asanoa iriomotensis</name>
    <dbReference type="NCBI Taxonomy" id="234613"/>
    <lineage>
        <taxon>Bacteria</taxon>
        <taxon>Bacillati</taxon>
        <taxon>Actinomycetota</taxon>
        <taxon>Actinomycetes</taxon>
        <taxon>Micromonosporales</taxon>
        <taxon>Micromonosporaceae</taxon>
        <taxon>Asanoa</taxon>
    </lineage>
</organism>
<evidence type="ECO:0000313" key="3">
    <source>
        <dbReference type="Proteomes" id="UP000624325"/>
    </source>
</evidence>
<dbReference type="InterPro" id="IPR027417">
    <property type="entry name" value="P-loop_NTPase"/>
</dbReference>
<protein>
    <submittedName>
        <fullName evidence="2">Uridine kinase</fullName>
    </submittedName>
</protein>
<dbReference type="InterPro" id="IPR006083">
    <property type="entry name" value="PRK/URK"/>
</dbReference>
<keyword evidence="3" id="KW-1185">Reference proteome</keyword>
<dbReference type="SUPFAM" id="SSF52540">
    <property type="entry name" value="P-loop containing nucleoside triphosphate hydrolases"/>
    <property type="match status" value="1"/>
</dbReference>
<comment type="caution">
    <text evidence="2">The sequence shown here is derived from an EMBL/GenBank/DDBJ whole genome shotgun (WGS) entry which is preliminary data.</text>
</comment>
<feature type="domain" description="Phosphoribulokinase/uridine kinase" evidence="1">
    <location>
        <begin position="5"/>
        <end position="171"/>
    </location>
</feature>
<reference evidence="2 3" key="1">
    <citation type="submission" date="2021-01" db="EMBL/GenBank/DDBJ databases">
        <title>Whole genome shotgun sequence of Asanoa iriomotensis NBRC 100142.</title>
        <authorList>
            <person name="Komaki H."/>
            <person name="Tamura T."/>
        </authorList>
    </citation>
    <scope>NUCLEOTIDE SEQUENCE [LARGE SCALE GENOMIC DNA]</scope>
    <source>
        <strain evidence="2 3">NBRC 100142</strain>
    </source>
</reference>
<evidence type="ECO:0000259" key="1">
    <source>
        <dbReference type="Pfam" id="PF00485"/>
    </source>
</evidence>
<dbReference type="GO" id="GO:0016301">
    <property type="term" value="F:kinase activity"/>
    <property type="evidence" value="ECO:0007669"/>
    <property type="project" value="UniProtKB-KW"/>
</dbReference>
<name>A0ABQ4C849_9ACTN</name>
<proteinExistence type="predicted"/>
<dbReference type="Pfam" id="PF00485">
    <property type="entry name" value="PRK"/>
    <property type="match status" value="1"/>
</dbReference>